<dbReference type="InterPro" id="IPR035513">
    <property type="entry name" value="Invertase/methylesterase_inhib"/>
</dbReference>
<dbReference type="AlphaFoldDB" id="Q2V3Y1"/>
<dbReference type="HOGENOM" id="CLU_107328_0_0_1"/>
<sequence>MGISCITRNGYYILHFLLLLIILIITPSSSSLSFKDIVTKELINNFCSNLEMFDRQFCAKWFNADQKTKSISVQGFISLRVKETREFGLQTQALMSKLAKSSGKDQQLKGSYESCVASYGQAIKELEKAQKFLSSNSFTQALVAISDAFYKAGDCKDAFEGPSNEPPLVFNRVENFANMCYVTWSFGSLI</sequence>
<evidence type="ECO:0000256" key="4">
    <source>
        <dbReference type="SAM" id="SignalP"/>
    </source>
</evidence>
<dbReference type="STRING" id="3702.Q2V3Y1"/>
<gene>
    <name evidence="6 8" type="ordered locus">At3g05741</name>
</gene>
<dbReference type="PANTHER" id="PTHR36710">
    <property type="entry name" value="PECTINESTERASE INHIBITOR-LIKE"/>
    <property type="match status" value="1"/>
</dbReference>
<dbReference type="FunCoup" id="Q2V3Y1">
    <property type="interactions" value="2"/>
</dbReference>
<organism evidence="7">
    <name type="scientific">Arabidopsis thaliana</name>
    <name type="common">Mouse-ear cress</name>
    <dbReference type="NCBI Taxonomy" id="3702"/>
    <lineage>
        <taxon>Eukaryota</taxon>
        <taxon>Viridiplantae</taxon>
        <taxon>Streptophyta</taxon>
        <taxon>Embryophyta</taxon>
        <taxon>Tracheophyta</taxon>
        <taxon>Spermatophyta</taxon>
        <taxon>Magnoliopsida</taxon>
        <taxon>eudicotyledons</taxon>
        <taxon>Gunneridae</taxon>
        <taxon>Pentapetalae</taxon>
        <taxon>rosids</taxon>
        <taxon>malvids</taxon>
        <taxon>Brassicales</taxon>
        <taxon>Brassicaceae</taxon>
        <taxon>Camelineae</taxon>
        <taxon>Arabidopsis</taxon>
    </lineage>
</organism>
<dbReference type="InterPro" id="IPR034086">
    <property type="entry name" value="PMEI_plant"/>
</dbReference>
<feature type="chain" id="PRO_5015097345" evidence="4">
    <location>
        <begin position="31"/>
        <end position="190"/>
    </location>
</feature>
<evidence type="ECO:0000313" key="7">
    <source>
        <dbReference type="EMBL" id="ABF59361.1"/>
    </source>
</evidence>
<dbReference type="KEGG" id="ath:AT3G05741"/>
<dbReference type="EMBL" id="DQ487555">
    <property type="protein sequence ID" value="ABF59361.1"/>
    <property type="molecule type" value="Genomic_DNA"/>
</dbReference>
<dbReference type="RefSeq" id="NP_001030646.1">
    <property type="nucleotide sequence ID" value="NM_001035569.2"/>
</dbReference>
<evidence type="ECO:0000313" key="9">
    <source>
        <dbReference type="Proteomes" id="UP000006548"/>
    </source>
</evidence>
<reference evidence="8" key="3">
    <citation type="submission" date="2011-02" db="EMBL/GenBank/DDBJ databases">
        <authorList>
            <consortium name="TAIR"/>
            <person name="Swarbreck D."/>
            <person name="Lamesch P."/>
            <person name="Wilks C."/>
            <person name="Huala E."/>
        </authorList>
    </citation>
    <scope>NUCLEOTIDE SEQUENCE</scope>
</reference>
<protein>
    <submittedName>
        <fullName evidence="8">Plant invertase/pectin methylesterase inhibitor superfamily protein</fullName>
    </submittedName>
</protein>
<dbReference type="SMR" id="Q2V3Y1"/>
<evidence type="ECO:0000259" key="5">
    <source>
        <dbReference type="SMART" id="SM00856"/>
    </source>
</evidence>
<evidence type="ECO:0000313" key="6">
    <source>
        <dbReference type="Araport" id="AT3G05741"/>
    </source>
</evidence>
<dbReference type="TAIR" id="AT3G05741"/>
<dbReference type="Proteomes" id="UP000006548">
    <property type="component" value="Chromosome 3"/>
</dbReference>
<accession>Q2V3Y1</accession>
<dbReference type="SMART" id="SM00856">
    <property type="entry name" value="PMEI"/>
    <property type="match status" value="1"/>
</dbReference>
<name>Q2V3Y1_ARATH</name>
<evidence type="ECO:0000313" key="8">
    <source>
        <dbReference type="EMBL" id="AEE74289.1"/>
    </source>
</evidence>
<dbReference type="Pfam" id="PF04043">
    <property type="entry name" value="PMEI"/>
    <property type="match status" value="1"/>
</dbReference>
<keyword evidence="9" id="KW-1185">Reference proteome</keyword>
<dbReference type="InterPro" id="IPR006501">
    <property type="entry name" value="Pectinesterase_inhib_dom"/>
</dbReference>
<dbReference type="Araport" id="AT3G05741"/>
<dbReference type="FunFam" id="1.20.140.40:FF:000008">
    <property type="entry name" value="Invertase/pectin methylesterase inhibitor family protein"/>
    <property type="match status" value="1"/>
</dbReference>
<dbReference type="CDD" id="cd15797">
    <property type="entry name" value="PMEI"/>
    <property type="match status" value="1"/>
</dbReference>
<evidence type="ECO:0007829" key="11">
    <source>
        <dbReference type="ProteomicsDB" id="Q2V3Y1"/>
    </source>
</evidence>
<evidence type="ECO:0000256" key="3">
    <source>
        <dbReference type="ARBA" id="ARBA00038471"/>
    </source>
</evidence>
<dbReference type="GO" id="GO:0009827">
    <property type="term" value="P:plant-type cell wall modification"/>
    <property type="evidence" value="ECO:0000318"/>
    <property type="project" value="GO_Central"/>
</dbReference>
<feature type="domain" description="Pectinesterase inhibitor" evidence="5">
    <location>
        <begin position="38"/>
        <end position="186"/>
    </location>
</feature>
<dbReference type="NCBIfam" id="TIGR01614">
    <property type="entry name" value="PME_inhib"/>
    <property type="match status" value="1"/>
</dbReference>
<proteinExistence type="evidence at protein level"/>
<evidence type="ECO:0000256" key="2">
    <source>
        <dbReference type="ARBA" id="ARBA00023157"/>
    </source>
</evidence>
<comment type="similarity">
    <text evidence="3">Belongs to the PMEI family.</text>
</comment>
<dbReference type="GO" id="GO:0046910">
    <property type="term" value="F:pectinesterase inhibitor activity"/>
    <property type="evidence" value="ECO:0007669"/>
    <property type="project" value="InterPro"/>
</dbReference>
<dbReference type="GO" id="GO:0009505">
    <property type="term" value="C:plant-type cell wall"/>
    <property type="evidence" value="ECO:0000318"/>
    <property type="project" value="GO_Central"/>
</dbReference>
<dbReference type="GeneID" id="3768856"/>
<evidence type="ECO:0000256" key="1">
    <source>
        <dbReference type="ARBA" id="ARBA00022729"/>
    </source>
</evidence>
<keyword evidence="1 4" id="KW-0732">Signal</keyword>
<dbReference type="PANTHER" id="PTHR36710:SF4">
    <property type="entry name" value="PLANT INVERTASE_PECTIN METHYLESTERASE INHIBITOR SUPERFAMILY PROTEIN"/>
    <property type="match status" value="1"/>
</dbReference>
<reference evidence="8" key="4">
    <citation type="submission" date="2016-05" db="EMBL/GenBank/DDBJ databases">
        <authorList>
            <person name="Krishnakumar V."/>
            <person name="Cheng C.-Y."/>
            <person name="Chan A.P."/>
            <person name="Schobel S."/>
            <person name="Kim M."/>
            <person name="Ferlanti E.S."/>
            <person name="Belyaeva I."/>
            <person name="Rosen B.D."/>
            <person name="Micklem G."/>
            <person name="Miller J.R."/>
            <person name="Vaughn M."/>
            <person name="Town C.D."/>
        </authorList>
    </citation>
    <scope>NUCLEOTIDE SEQUENCE</scope>
</reference>
<dbReference type="ProteomicsDB" id="252016"/>
<keyword evidence="10 11" id="KW-1267">Proteomics identification</keyword>
<dbReference type="EMBL" id="CP002686">
    <property type="protein sequence ID" value="AEE74289.1"/>
    <property type="molecule type" value="Genomic_DNA"/>
</dbReference>
<evidence type="ECO:0007829" key="10">
    <source>
        <dbReference type="PeptideAtlas" id="Q2V3Y1"/>
    </source>
</evidence>
<dbReference type="OMA" id="EMCHIRS"/>
<reference evidence="9" key="5">
    <citation type="journal article" date="2017" name="Plant J.">
        <title>Araport11: a complete reannotation of the Arabidopsis thaliana reference genome.</title>
        <authorList>
            <person name="Cheng C.Y."/>
            <person name="Krishnakumar V."/>
            <person name="Chan A.P."/>
            <person name="Thibaud-Nissen F."/>
            <person name="Schobel S."/>
            <person name="Town C.D."/>
        </authorList>
    </citation>
    <scope>GENOME REANNOTATION</scope>
    <source>
        <strain evidence="9">cv. Columbia</strain>
    </source>
</reference>
<dbReference type="Gene3D" id="1.20.140.40">
    <property type="entry name" value="Invertase/pectin methylesterase inhibitor family protein"/>
    <property type="match status" value="1"/>
</dbReference>
<dbReference type="GO" id="GO:0004857">
    <property type="term" value="F:enzyme inhibitor activity"/>
    <property type="evidence" value="ECO:0000318"/>
    <property type="project" value="GO_Central"/>
</dbReference>
<reference evidence="7" key="2">
    <citation type="submission" date="2006-04" db="EMBL/GenBank/DDBJ databases">
        <authorList>
            <person name="Underwood B.A."/>
            <person name="Xiao Y."/>
            <person name="Moskal W."/>
            <person name="Monaghan E."/>
            <person name="Wang W."/>
            <person name="Redman J."/>
            <person name="Wu H.C."/>
            <person name="Utterback T."/>
            <person name="Town C.D."/>
        </authorList>
    </citation>
    <scope>NUCLEOTIDE SEQUENCE</scope>
</reference>
<dbReference type="SUPFAM" id="SSF101148">
    <property type="entry name" value="Plant invertase/pectin methylesterase inhibitor"/>
    <property type="match status" value="1"/>
</dbReference>
<reference evidence="8 9" key="1">
    <citation type="journal article" date="2000" name="Nature">
        <title>Sequence and analysis of chromosome 3 of the plant Arabidopsis thaliana.</title>
        <authorList>
            <consortium name="European Union Chromosome 3 Arabidopsis Sequencing Consortium"/>
            <consortium name="Institute for Genomic Research"/>
            <consortium name="Kazusa DNA Research Institute"/>
            <person name="Salanoubat M."/>
            <person name="Lemcke K."/>
            <person name="Rieger M."/>
            <person name="Ansorge W."/>
            <person name="Unseld M."/>
            <person name="Fartmann B."/>
            <person name="Valle G."/>
            <person name="Blocker H."/>
            <person name="Perez-Alonso M."/>
            <person name="Obermaier B."/>
            <person name="Delseny M."/>
            <person name="Boutry M."/>
            <person name="Grivell L.A."/>
            <person name="Mache R."/>
            <person name="Puigdomenech P."/>
            <person name="De Simone V."/>
            <person name="Choisne N."/>
            <person name="Artiguenave F."/>
            <person name="Robert C."/>
            <person name="Brottier P."/>
            <person name="Wincker P."/>
            <person name="Cattolico L."/>
            <person name="Weissenbach J."/>
            <person name="Saurin W."/>
            <person name="Quetier F."/>
            <person name="Schafer M."/>
            <person name="Muller-Auer S."/>
            <person name="Gabel C."/>
            <person name="Fuchs M."/>
            <person name="Benes V."/>
            <person name="Wurmbach E."/>
            <person name="Drzonek H."/>
            <person name="Erfle H."/>
            <person name="Jordan N."/>
            <person name="Bangert S."/>
            <person name="Wiedelmann R."/>
            <person name="Kranz H."/>
            <person name="Voss H."/>
            <person name="Holland R."/>
            <person name="Brandt P."/>
            <person name="Nyakatura G."/>
            <person name="Vezzi A."/>
            <person name="D'Angelo M."/>
            <person name="Pallavicini A."/>
            <person name="Toppo S."/>
            <person name="Simionati B."/>
            <person name="Conrad A."/>
            <person name="Hornischer K."/>
            <person name="Kauer G."/>
            <person name="Lohnert T.H."/>
            <person name="Nordsiek G."/>
            <person name="Reichelt J."/>
            <person name="Scharfe M."/>
            <person name="Schon O."/>
            <person name="Bargues M."/>
            <person name="Terol J."/>
            <person name="Climent J."/>
            <person name="Navarro P."/>
            <person name="Collado C."/>
            <person name="Perez-Perez A."/>
            <person name="Ottenwalder B."/>
            <person name="Duchemin D."/>
            <person name="Cooke R."/>
            <person name="Laudie M."/>
            <person name="Berger-Llauro C."/>
            <person name="Purnelle B."/>
            <person name="Masuy D."/>
            <person name="de Haan M."/>
            <person name="Maarse A.C."/>
            <person name="Alcaraz J.P."/>
            <person name="Cottet A."/>
            <person name="Casacuberta E."/>
            <person name="Monfort A."/>
            <person name="Argiriou A."/>
            <person name="flores M."/>
            <person name="Liguori R."/>
            <person name="Vitale D."/>
            <person name="Mannhaupt G."/>
            <person name="Haase D."/>
            <person name="Schoof H."/>
            <person name="Rudd S."/>
            <person name="Zaccaria P."/>
            <person name="Mewes H.W."/>
            <person name="Mayer K.F."/>
            <person name="Kaul S."/>
            <person name="Town C.D."/>
            <person name="Koo H.L."/>
            <person name="Tallon L.J."/>
            <person name="Jenkins J."/>
            <person name="Rooney T."/>
            <person name="Rizzo M."/>
            <person name="Walts A."/>
            <person name="Utterback T."/>
            <person name="Fujii C.Y."/>
            <person name="Shea T.P."/>
            <person name="Creasy T.H."/>
            <person name="Haas B."/>
            <person name="Maiti R."/>
            <person name="Wu D."/>
            <person name="Peterson J."/>
            <person name="Van Aken S."/>
            <person name="Pai G."/>
            <person name="Militscher J."/>
            <person name="Sellers P."/>
            <person name="Gill J.E."/>
            <person name="Feldblyum T.V."/>
            <person name="Preuss D."/>
            <person name="Lin X."/>
            <person name="Nierman W.C."/>
            <person name="Salzberg S.L."/>
            <person name="White O."/>
            <person name="Venter J.C."/>
            <person name="Fraser C.M."/>
            <person name="Kaneko T."/>
            <person name="Nakamura Y."/>
            <person name="Sato S."/>
            <person name="Kato T."/>
            <person name="Asamizu E."/>
            <person name="Sasamoto S."/>
            <person name="Kimura T."/>
            <person name="Idesawa K."/>
            <person name="Kawashima K."/>
            <person name="Kishida Y."/>
            <person name="Kiyokawa C."/>
            <person name="Kohara M."/>
            <person name="Matsumoto M."/>
            <person name="Matsuno A."/>
            <person name="Muraki A."/>
            <person name="Nakayama S."/>
            <person name="Nakazaki N."/>
            <person name="Shinpo S."/>
            <person name="Takeuchi C."/>
            <person name="Wada T."/>
            <person name="Watanabe A."/>
            <person name="Yamada M."/>
            <person name="Yasuda M."/>
            <person name="Tabata S."/>
        </authorList>
    </citation>
    <scope>NUCLEOTIDE SEQUENCE [LARGE SCALE GENOMIC DNA]</scope>
    <source>
        <strain evidence="9">cv. Columbia</strain>
    </source>
</reference>
<dbReference type="InterPro" id="IPR052421">
    <property type="entry name" value="PCW_Enzyme_Inhibitor"/>
</dbReference>
<keyword evidence="2" id="KW-1015">Disulfide bond</keyword>
<dbReference type="PaxDb" id="3702-AT3G05741.1"/>
<feature type="signal peptide" evidence="4">
    <location>
        <begin position="1"/>
        <end position="30"/>
    </location>
</feature>
<dbReference type="ExpressionAtlas" id="Q2V3Y1">
    <property type="expression patterns" value="baseline"/>
</dbReference>